<reference evidence="2" key="1">
    <citation type="submission" date="2017-02" db="UniProtKB">
        <authorList>
            <consortium name="WormBaseParasite"/>
        </authorList>
    </citation>
    <scope>IDENTIFICATION</scope>
</reference>
<evidence type="ECO:0000313" key="2">
    <source>
        <dbReference type="WBParaSite" id="ALUE_0001352501-mRNA-1"/>
    </source>
</evidence>
<name>A0A0M3I887_ASCLU</name>
<accession>A0A0M3I887</accession>
<protein>
    <submittedName>
        <fullName evidence="2">Piwi domain-containing protein</fullName>
    </submittedName>
</protein>
<dbReference type="AlphaFoldDB" id="A0A0M3I887"/>
<keyword evidence="1" id="KW-1185">Reference proteome</keyword>
<sequence length="152" mass="17395">MPLSIYRWKGKVSIVVIEDCALFTGDFYVGREGATYVLWHDVLDPAQMDSGQSPRYFGMVMQRLVERIFGISSRRPRVVFLLSQPSFEVTVRYEVVEAHFSELLVERALTGISQQRSISTLFTDRCADHFTQPCNSVTHLSSARKLRTQRSS</sequence>
<dbReference type="WBParaSite" id="ALUE_0001352501-mRNA-1">
    <property type="protein sequence ID" value="ALUE_0001352501-mRNA-1"/>
    <property type="gene ID" value="ALUE_0001352501"/>
</dbReference>
<organism evidence="1 2">
    <name type="scientific">Ascaris lumbricoides</name>
    <name type="common">Giant roundworm</name>
    <dbReference type="NCBI Taxonomy" id="6252"/>
    <lineage>
        <taxon>Eukaryota</taxon>
        <taxon>Metazoa</taxon>
        <taxon>Ecdysozoa</taxon>
        <taxon>Nematoda</taxon>
        <taxon>Chromadorea</taxon>
        <taxon>Rhabditida</taxon>
        <taxon>Spirurina</taxon>
        <taxon>Ascaridomorpha</taxon>
        <taxon>Ascaridoidea</taxon>
        <taxon>Ascarididae</taxon>
        <taxon>Ascaris</taxon>
    </lineage>
</organism>
<dbReference type="Proteomes" id="UP000036681">
    <property type="component" value="Unplaced"/>
</dbReference>
<proteinExistence type="predicted"/>
<evidence type="ECO:0000313" key="1">
    <source>
        <dbReference type="Proteomes" id="UP000036681"/>
    </source>
</evidence>